<dbReference type="AlphaFoldDB" id="M4S8U1"/>
<proteinExistence type="predicted"/>
<organism evidence="1 2">
    <name type="scientific">Paraglaciecola psychrophila 170</name>
    <dbReference type="NCBI Taxonomy" id="1129794"/>
    <lineage>
        <taxon>Bacteria</taxon>
        <taxon>Pseudomonadati</taxon>
        <taxon>Pseudomonadota</taxon>
        <taxon>Gammaproteobacteria</taxon>
        <taxon>Alteromonadales</taxon>
        <taxon>Alteromonadaceae</taxon>
        <taxon>Paraglaciecola</taxon>
    </lineage>
</organism>
<reference evidence="1 2" key="1">
    <citation type="journal article" date="2013" name="Genome Announc.">
        <title>Complete Genome Sequence of Glaciecola psychrophila Strain 170T.</title>
        <authorList>
            <person name="Yin J."/>
            <person name="Chen J."/>
            <person name="Liu G."/>
            <person name="Yu Y."/>
            <person name="Song L."/>
            <person name="Wang X."/>
            <person name="Qu X."/>
        </authorList>
    </citation>
    <scope>NUCLEOTIDE SEQUENCE [LARGE SCALE GENOMIC DNA]</scope>
    <source>
        <strain evidence="1 2">170</strain>
    </source>
</reference>
<dbReference type="EMBL" id="CP003837">
    <property type="protein sequence ID" value="AGH47072.1"/>
    <property type="molecule type" value="Genomic_DNA"/>
</dbReference>
<dbReference type="HOGENOM" id="CLU_3082873_0_0_6"/>
<gene>
    <name evidence="1" type="ORF">C427_4973</name>
</gene>
<evidence type="ECO:0000313" key="1">
    <source>
        <dbReference type="EMBL" id="AGH47072.1"/>
    </source>
</evidence>
<evidence type="ECO:0000313" key="2">
    <source>
        <dbReference type="Proteomes" id="UP000011864"/>
    </source>
</evidence>
<keyword evidence="2" id="KW-1185">Reference proteome</keyword>
<dbReference type="PATRIC" id="fig|1129794.4.peg.4959"/>
<name>M4S8U1_9ALTE</name>
<sequence>MELDDAADAIKTALENEPNNMALLKMLQSVHQQQINIIERVHSPKWSQLSQI</sequence>
<dbReference type="STRING" id="1129794.C427_4973"/>
<accession>M4S8U1</accession>
<protein>
    <submittedName>
        <fullName evidence="1">Uncharacterized protein</fullName>
    </submittedName>
</protein>
<dbReference type="KEGG" id="gps:C427_4973"/>
<dbReference type="RefSeq" id="WP_015431290.1">
    <property type="nucleotide sequence ID" value="NC_020514.1"/>
</dbReference>
<dbReference type="Proteomes" id="UP000011864">
    <property type="component" value="Chromosome"/>
</dbReference>